<dbReference type="EMBL" id="QQOH01000004">
    <property type="protein sequence ID" value="RDE18919.1"/>
    <property type="molecule type" value="Genomic_DNA"/>
</dbReference>
<comment type="similarity">
    <text evidence="1">Belongs to the YggT family.</text>
</comment>
<feature type="transmembrane region" description="Helical" evidence="2">
    <location>
        <begin position="159"/>
        <end position="179"/>
    </location>
</feature>
<accession>A0A369WCL4</accession>
<gene>
    <name evidence="3" type="ORF">DV711_15010</name>
</gene>
<dbReference type="AlphaFoldDB" id="A0A369WCL4"/>
<dbReference type="RefSeq" id="WP_114696536.1">
    <property type="nucleotide sequence ID" value="NZ_QQOH01000004.1"/>
</dbReference>
<dbReference type="GO" id="GO:0016020">
    <property type="term" value="C:membrane"/>
    <property type="evidence" value="ECO:0007669"/>
    <property type="project" value="InterPro"/>
</dbReference>
<protein>
    <submittedName>
        <fullName evidence="3">YggT family protein</fullName>
    </submittedName>
</protein>
<feature type="transmembrane region" description="Helical" evidence="2">
    <location>
        <begin position="65"/>
        <end position="85"/>
    </location>
</feature>
<proteinExistence type="inferred from homology"/>
<evidence type="ECO:0000256" key="1">
    <source>
        <dbReference type="ARBA" id="ARBA00010894"/>
    </source>
</evidence>
<keyword evidence="2" id="KW-1133">Transmembrane helix</keyword>
<dbReference type="Proteomes" id="UP000253769">
    <property type="component" value="Unassembled WGS sequence"/>
</dbReference>
<evidence type="ECO:0000313" key="3">
    <source>
        <dbReference type="EMBL" id="RDE18919.1"/>
    </source>
</evidence>
<evidence type="ECO:0000256" key="2">
    <source>
        <dbReference type="SAM" id="Phobius"/>
    </source>
</evidence>
<feature type="transmembrane region" description="Helical" evidence="2">
    <location>
        <begin position="97"/>
        <end position="125"/>
    </location>
</feature>
<evidence type="ECO:0000313" key="4">
    <source>
        <dbReference type="Proteomes" id="UP000253769"/>
    </source>
</evidence>
<keyword evidence="2" id="KW-0472">Membrane</keyword>
<dbReference type="PANTHER" id="PTHR33219:SF14">
    <property type="entry name" value="PROTEIN COFACTOR ASSEMBLY OF COMPLEX C SUBUNIT B CCB3, CHLOROPLASTIC-RELATED"/>
    <property type="match status" value="1"/>
</dbReference>
<dbReference type="Pfam" id="PF02325">
    <property type="entry name" value="CCB3_YggT"/>
    <property type="match status" value="2"/>
</dbReference>
<organism evidence="3 4">
    <name type="scientific">Motiliproteus coralliicola</name>
    <dbReference type="NCBI Taxonomy" id="2283196"/>
    <lineage>
        <taxon>Bacteria</taxon>
        <taxon>Pseudomonadati</taxon>
        <taxon>Pseudomonadota</taxon>
        <taxon>Gammaproteobacteria</taxon>
        <taxon>Oceanospirillales</taxon>
        <taxon>Oceanospirillaceae</taxon>
        <taxon>Motiliproteus</taxon>
    </lineage>
</organism>
<dbReference type="OrthoDB" id="9806665at2"/>
<comment type="caution">
    <text evidence="3">The sequence shown here is derived from an EMBL/GenBank/DDBJ whole genome shotgun (WGS) entry which is preliminary data.</text>
</comment>
<sequence>MGAETLTLIIRTIGECFALLVVLRFLLQMAHADFYNPISQAVAKFTQVPLLPFQKMIPRVAGRDFSALVLALVVKFATLALLFLVNGRSFEPIGLLVVSLVSLLSMILDVYFYAVIASVIISWVAPNSYHPAAQLITQLTEPLFKLAQRVVPPIGGLDLSPILIFLVIQVIQLQLARLVY</sequence>
<dbReference type="PANTHER" id="PTHR33219">
    <property type="entry name" value="YLMG HOMOLOG PROTEIN 2, CHLOROPLASTIC"/>
    <property type="match status" value="1"/>
</dbReference>
<name>A0A369WCL4_9GAMM</name>
<reference evidence="3 4" key="1">
    <citation type="submission" date="2018-07" db="EMBL/GenBank/DDBJ databases">
        <title>Motiliproteus coralliicola sp. nov., a bacterium isolated from Coral.</title>
        <authorList>
            <person name="Wang G."/>
        </authorList>
    </citation>
    <scope>NUCLEOTIDE SEQUENCE [LARGE SCALE GENOMIC DNA]</scope>
    <source>
        <strain evidence="3 4">C34</strain>
    </source>
</reference>
<keyword evidence="2" id="KW-0812">Transmembrane</keyword>
<keyword evidence="4" id="KW-1185">Reference proteome</keyword>
<dbReference type="InterPro" id="IPR003425">
    <property type="entry name" value="CCB3/YggT"/>
</dbReference>